<dbReference type="REBASE" id="316696">
    <property type="entry name" value="Bsp305McrBCP"/>
</dbReference>
<dbReference type="Pfam" id="PF01878">
    <property type="entry name" value="EVE"/>
    <property type="match status" value="1"/>
</dbReference>
<dbReference type="InterPro" id="IPR052934">
    <property type="entry name" value="Methyl-DNA_Rec/Restrict_Enz"/>
</dbReference>
<dbReference type="RefSeq" id="WP_109358389.1">
    <property type="nucleotide sequence ID" value="NZ_QFRJ01000002.1"/>
</dbReference>
<dbReference type="PANTHER" id="PTHR37291:SF1">
    <property type="entry name" value="TYPE IV METHYL-DIRECTED RESTRICTION ENZYME ECOKMCRB SUBUNIT"/>
    <property type="match status" value="1"/>
</dbReference>
<comment type="caution">
    <text evidence="3">The sequence shown here is derived from an EMBL/GenBank/DDBJ whole genome shotgun (WGS) entry which is preliminary data.</text>
</comment>
<dbReference type="InterPro" id="IPR015947">
    <property type="entry name" value="PUA-like_sf"/>
</dbReference>
<accession>A0A2U2XEP7</accession>
<name>A0A2U2XEP7_9FLAO</name>
<reference evidence="3 4" key="1">
    <citation type="submission" date="2018-05" db="EMBL/GenBank/DDBJ databases">
        <title>Brumimicrobium oceani sp. nov., isolated from coastal sediment.</title>
        <authorList>
            <person name="Kou Y."/>
        </authorList>
    </citation>
    <scope>NUCLEOTIDE SEQUENCE [LARGE SCALE GENOMIC DNA]</scope>
    <source>
        <strain evidence="3 4">C305</strain>
    </source>
</reference>
<organism evidence="3 4">
    <name type="scientific">Brumimicrobium oceani</name>
    <dbReference type="NCBI Taxonomy" id="2100725"/>
    <lineage>
        <taxon>Bacteria</taxon>
        <taxon>Pseudomonadati</taxon>
        <taxon>Bacteroidota</taxon>
        <taxon>Flavobacteriia</taxon>
        <taxon>Flavobacteriales</taxon>
        <taxon>Crocinitomicaceae</taxon>
        <taxon>Brumimicrobium</taxon>
    </lineage>
</organism>
<dbReference type="InterPro" id="IPR011704">
    <property type="entry name" value="ATPase_dyneun-rel_AAA"/>
</dbReference>
<evidence type="ECO:0000313" key="3">
    <source>
        <dbReference type="EMBL" id="PWH86278.1"/>
    </source>
</evidence>
<dbReference type="SUPFAM" id="SSF88697">
    <property type="entry name" value="PUA domain-like"/>
    <property type="match status" value="1"/>
</dbReference>
<dbReference type="EMBL" id="QFRJ01000002">
    <property type="protein sequence ID" value="PWH86278.1"/>
    <property type="molecule type" value="Genomic_DNA"/>
</dbReference>
<feature type="domain" description="ATPase dynein-related AAA" evidence="2">
    <location>
        <begin position="653"/>
        <end position="787"/>
    </location>
</feature>
<proteinExistence type="predicted"/>
<dbReference type="SUPFAM" id="SSF52540">
    <property type="entry name" value="P-loop containing nucleoside triphosphate hydrolases"/>
    <property type="match status" value="1"/>
</dbReference>
<evidence type="ECO:0008006" key="5">
    <source>
        <dbReference type="Google" id="ProtNLM"/>
    </source>
</evidence>
<evidence type="ECO:0000259" key="2">
    <source>
        <dbReference type="Pfam" id="PF07728"/>
    </source>
</evidence>
<dbReference type="InterPro" id="IPR002740">
    <property type="entry name" value="EVE_domain"/>
</dbReference>
<feature type="domain" description="EVE" evidence="1">
    <location>
        <begin position="187"/>
        <end position="319"/>
    </location>
</feature>
<dbReference type="OrthoDB" id="9781481at2"/>
<keyword evidence="4" id="KW-1185">Reference proteome</keyword>
<dbReference type="GO" id="GO:0016887">
    <property type="term" value="F:ATP hydrolysis activity"/>
    <property type="evidence" value="ECO:0007669"/>
    <property type="project" value="InterPro"/>
</dbReference>
<dbReference type="InterPro" id="IPR027417">
    <property type="entry name" value="P-loop_NTPase"/>
</dbReference>
<dbReference type="Pfam" id="PF07728">
    <property type="entry name" value="AAA_5"/>
    <property type="match status" value="1"/>
</dbReference>
<dbReference type="Gene3D" id="3.40.50.300">
    <property type="entry name" value="P-loop containing nucleotide triphosphate hydrolases"/>
    <property type="match status" value="1"/>
</dbReference>
<dbReference type="AlphaFoldDB" id="A0A2U2XEP7"/>
<dbReference type="Proteomes" id="UP000245370">
    <property type="component" value="Unassembled WGS sequence"/>
</dbReference>
<dbReference type="Gene3D" id="3.10.590.10">
    <property type="entry name" value="ph1033 like domains"/>
    <property type="match status" value="1"/>
</dbReference>
<evidence type="ECO:0000259" key="1">
    <source>
        <dbReference type="Pfam" id="PF01878"/>
    </source>
</evidence>
<reference evidence="3 4" key="2">
    <citation type="submission" date="2018-05" db="EMBL/GenBank/DDBJ databases">
        <authorList>
            <person name="Lanie J.A."/>
            <person name="Ng W.-L."/>
            <person name="Kazmierczak K.M."/>
            <person name="Andrzejewski T.M."/>
            <person name="Davidsen T.M."/>
            <person name="Wayne K.J."/>
            <person name="Tettelin H."/>
            <person name="Glass J.I."/>
            <person name="Rusch D."/>
            <person name="Podicherti R."/>
            <person name="Tsui H.-C.T."/>
            <person name="Winkler M.E."/>
        </authorList>
    </citation>
    <scope>NUCLEOTIDE SEQUENCE [LARGE SCALE GENOMIC DNA]</scope>
    <source>
        <strain evidence="3 4">C305</strain>
    </source>
</reference>
<sequence length="926" mass="106886">MHFHQTIHKLLLSYREKHNQNFNFLVRQRASTNDKKYPGGKFAHGMVFQGTDDYCFVALSDKSGGANSTKSIGIVIRPLQNNTYSAHFEIVFPGIEDPEIIAFYKELATKFTEIKWDKKGERAWLHIGEFSEDSPTLLYNWLDENYPILKESALKSGIDDILPNDERFEQLQDNLAKRLKSDKKPINYWIFQGNSKIYNITKALKAGHLKSWKVAAHKEKIKVGDQIIVWQTGNRAGCYALAEVTSEVGTFEEEEYEQQYYINSEETPPTHRVKIIITKYLADDPILWEEIKNNPLFSSFNGGTQGTNFSATEKEFKALLGMTKTTDINYWIYSPGRNAEHWNSFYEEGIMAIGWDELGDLSQYETRDDIYSALQENYGGEGSKKNNVTANFEFSREIKIGDVVIVKKGRNELLGYGIVTSDYFHNNSKKTYKSSRSVDWKINGSWKTNRSLVLKTLTNITNYKSDDDDYEFFYQRLMGLMQGDEKQIEIMQKLKLPTNQILFGPPGTGKTYFLKEQLFDQYTLKETSISHEKYSEKIVSDLTWWQVTTLALLEIGTASVNEILENRWVAKKASLSESKNVRATLWGTLQIHTIAESKNVAYTQRTAPFIFDKTQEKTWKLLSTELDEQAPELREIKDSVDNYNPDPDKIIKNYDFVTFHQSFAYEDFIEGIKPILPENEAEESIDLGYKIEDGVFKKLCLKAKNDPNNRYAIFIDEINRGNVSAIFGELITLIEIDKRTGAKNELSIKLPYSKELFSVPSNIDIYGTMNTADRSVEALDTALRRRFSFKEMMPNPELLSDIDIEGINLAELLTTINERIEVLVDRDHTIGHSYFLNVESKEDLKNVFMDKVIPLLQEYFFGDYSKMELVIGSYFFKKELPKVTFAVNNQEYYEERKRYVFKDFDSSDFDIITALKALLLITEEAS</sequence>
<dbReference type="PANTHER" id="PTHR37291">
    <property type="entry name" value="5-METHYLCYTOSINE-SPECIFIC RESTRICTION ENZYME B"/>
    <property type="match status" value="1"/>
</dbReference>
<evidence type="ECO:0000313" key="4">
    <source>
        <dbReference type="Proteomes" id="UP000245370"/>
    </source>
</evidence>
<protein>
    <recommendedName>
        <fullName evidence="5">EVE domain-containing protein</fullName>
    </recommendedName>
</protein>
<dbReference type="GO" id="GO:0005524">
    <property type="term" value="F:ATP binding"/>
    <property type="evidence" value="ECO:0007669"/>
    <property type="project" value="InterPro"/>
</dbReference>
<gene>
    <name evidence="3" type="ORF">DIT68_03300</name>
</gene>